<feature type="binding site" evidence="3">
    <location>
        <begin position="374"/>
        <end position="376"/>
    </location>
    <ligand>
        <name>L-glutamate</name>
        <dbReference type="ChEBI" id="CHEBI:29985"/>
    </ligand>
</feature>
<proteinExistence type="inferred from homology"/>
<dbReference type="AlphaFoldDB" id="A0AAN8HCC6"/>
<comment type="caution">
    <text evidence="5">The sequence shown here is derived from an EMBL/GenBank/DDBJ whole genome shotgun (WGS) entry which is preliminary data.</text>
</comment>
<accession>A0AAN8HCC6</accession>
<dbReference type="GO" id="GO:0006751">
    <property type="term" value="P:glutathione catabolic process"/>
    <property type="evidence" value="ECO:0007669"/>
    <property type="project" value="InterPro"/>
</dbReference>
<keyword evidence="4" id="KW-0472">Membrane</keyword>
<dbReference type="SUPFAM" id="SSF56235">
    <property type="entry name" value="N-terminal nucleophile aminohydrolases (Ntn hydrolases)"/>
    <property type="match status" value="1"/>
</dbReference>
<dbReference type="FunFam" id="3.60.20.40:FF:000011">
    <property type="entry name" value="Gamma-glutamyltransferase 5a"/>
    <property type="match status" value="1"/>
</dbReference>
<dbReference type="GO" id="GO:0005886">
    <property type="term" value="C:plasma membrane"/>
    <property type="evidence" value="ECO:0007669"/>
    <property type="project" value="TreeGrafter"/>
</dbReference>
<evidence type="ECO:0008006" key="7">
    <source>
        <dbReference type="Google" id="ProtNLM"/>
    </source>
</evidence>
<gene>
    <name evidence="5" type="ORF">CesoFtcFv8_003903</name>
</gene>
<evidence type="ECO:0000256" key="4">
    <source>
        <dbReference type="SAM" id="Phobius"/>
    </source>
</evidence>
<keyword evidence="6" id="KW-1185">Reference proteome</keyword>
<reference evidence="5 6" key="1">
    <citation type="journal article" date="2023" name="Mol. Biol. Evol.">
        <title>Genomics of Secondarily Temperate Adaptation in the Only Non-Antarctic Icefish.</title>
        <authorList>
            <person name="Rivera-Colon A.G."/>
            <person name="Rayamajhi N."/>
            <person name="Minhas B.F."/>
            <person name="Madrigal G."/>
            <person name="Bilyk K.T."/>
            <person name="Yoon V."/>
            <person name="Hune M."/>
            <person name="Gregory S."/>
            <person name="Cheng C.H.C."/>
            <person name="Catchen J.M."/>
        </authorList>
    </citation>
    <scope>NUCLEOTIDE SEQUENCE [LARGE SCALE GENOMIC DNA]</scope>
    <source>
        <strain evidence="5">JC2023a</strain>
    </source>
</reference>
<name>A0AAN8HCC6_9TELE</name>
<keyword evidence="4" id="KW-0812">Transmembrane</keyword>
<dbReference type="InterPro" id="IPR000101">
    <property type="entry name" value="GGT_peptidase"/>
</dbReference>
<dbReference type="InterPro" id="IPR043137">
    <property type="entry name" value="GGT_ssub_C"/>
</dbReference>
<feature type="active site" description="Nucleophile" evidence="2">
    <location>
        <position position="356"/>
    </location>
</feature>
<protein>
    <recommendedName>
        <fullName evidence="7">Gamma-glutamyltransferase 5a</fullName>
    </recommendedName>
</protein>
<evidence type="ECO:0000256" key="1">
    <source>
        <dbReference type="ARBA" id="ARBA00009381"/>
    </source>
</evidence>
<dbReference type="PANTHER" id="PTHR11686:SF19">
    <property type="entry name" value="GLUTATHIONE HYDROLASE 5 PROENZYME"/>
    <property type="match status" value="1"/>
</dbReference>
<dbReference type="PANTHER" id="PTHR11686">
    <property type="entry name" value="GAMMA GLUTAMYL TRANSPEPTIDASE"/>
    <property type="match status" value="1"/>
</dbReference>
<keyword evidence="4" id="KW-1133">Transmembrane helix</keyword>
<dbReference type="FunFam" id="1.10.246.130:FF:000001">
    <property type="entry name" value="Gamma-glutamyltransferase 5 isoform 1"/>
    <property type="match status" value="1"/>
</dbReference>
<evidence type="ECO:0000313" key="6">
    <source>
        <dbReference type="Proteomes" id="UP001335648"/>
    </source>
</evidence>
<dbReference type="GO" id="GO:0006954">
    <property type="term" value="P:inflammatory response"/>
    <property type="evidence" value="ECO:0007669"/>
    <property type="project" value="TreeGrafter"/>
</dbReference>
<organism evidence="5 6">
    <name type="scientific">Champsocephalus esox</name>
    <name type="common">pike icefish</name>
    <dbReference type="NCBI Taxonomy" id="159716"/>
    <lineage>
        <taxon>Eukaryota</taxon>
        <taxon>Metazoa</taxon>
        <taxon>Chordata</taxon>
        <taxon>Craniata</taxon>
        <taxon>Vertebrata</taxon>
        <taxon>Euteleostomi</taxon>
        <taxon>Actinopterygii</taxon>
        <taxon>Neopterygii</taxon>
        <taxon>Teleostei</taxon>
        <taxon>Neoteleostei</taxon>
        <taxon>Acanthomorphata</taxon>
        <taxon>Eupercaria</taxon>
        <taxon>Perciformes</taxon>
        <taxon>Notothenioidei</taxon>
        <taxon>Channichthyidae</taxon>
        <taxon>Champsocephalus</taxon>
    </lineage>
</organism>
<dbReference type="PRINTS" id="PR01210">
    <property type="entry name" value="GGTRANSPTASE"/>
</dbReference>
<comment type="similarity">
    <text evidence="1">Belongs to the gamma-glutamyltransferase family.</text>
</comment>
<evidence type="ECO:0000313" key="5">
    <source>
        <dbReference type="EMBL" id="KAK5910027.1"/>
    </source>
</evidence>
<dbReference type="Proteomes" id="UP001335648">
    <property type="component" value="Unassembled WGS sequence"/>
</dbReference>
<feature type="transmembrane region" description="Helical" evidence="4">
    <location>
        <begin position="7"/>
        <end position="30"/>
    </location>
</feature>
<dbReference type="PROSITE" id="PS00462">
    <property type="entry name" value="G_GLU_TRANSPEPTIDASE"/>
    <property type="match status" value="1"/>
</dbReference>
<dbReference type="InterPro" id="IPR055262">
    <property type="entry name" value="GGT_CS"/>
</dbReference>
<dbReference type="GO" id="GO:1901750">
    <property type="term" value="P:leukotriene D4 biosynthetic process"/>
    <property type="evidence" value="ECO:0007669"/>
    <property type="project" value="TreeGrafter"/>
</dbReference>
<evidence type="ECO:0000256" key="3">
    <source>
        <dbReference type="PIRSR" id="PIRSR600101-2"/>
    </source>
</evidence>
<dbReference type="InterPro" id="IPR043138">
    <property type="entry name" value="GGT_lsub"/>
</dbReference>
<feature type="binding site" evidence="3">
    <location>
        <position position="107"/>
    </location>
    <ligand>
        <name>L-glutamate</name>
        <dbReference type="ChEBI" id="CHEBI:29985"/>
    </ligand>
</feature>
<dbReference type="Gene3D" id="1.10.246.130">
    <property type="match status" value="1"/>
</dbReference>
<feature type="binding site" evidence="3">
    <location>
        <position position="398"/>
    </location>
    <ligand>
        <name>L-glutamate</name>
        <dbReference type="ChEBI" id="CHEBI:29985"/>
    </ligand>
</feature>
<dbReference type="GO" id="GO:0002951">
    <property type="term" value="F:leukotriene-C(4) hydrolase"/>
    <property type="evidence" value="ECO:0007669"/>
    <property type="project" value="TreeGrafter"/>
</dbReference>
<evidence type="ECO:0000256" key="2">
    <source>
        <dbReference type="PIRSR" id="PIRSR600101-1"/>
    </source>
</evidence>
<dbReference type="Pfam" id="PF01019">
    <property type="entry name" value="G_glu_transpept"/>
    <property type="match status" value="1"/>
</dbReference>
<dbReference type="GO" id="GO:0036374">
    <property type="term" value="F:glutathione hydrolase activity"/>
    <property type="evidence" value="ECO:0007669"/>
    <property type="project" value="InterPro"/>
</dbReference>
<dbReference type="Gene3D" id="3.60.20.40">
    <property type="match status" value="1"/>
</dbReference>
<feature type="binding site" evidence="3">
    <location>
        <begin position="414"/>
        <end position="415"/>
    </location>
    <ligand>
        <name>L-glutamate</name>
        <dbReference type="ChEBI" id="CHEBI:29985"/>
    </ligand>
</feature>
<feature type="binding site" evidence="3">
    <location>
        <position position="435"/>
    </location>
    <ligand>
        <name>L-glutamate</name>
        <dbReference type="ChEBI" id="CHEBI:29985"/>
    </ligand>
</feature>
<sequence length="529" mass="57213">MARSKATVYTCCAVVMLCVVAVIVCIAVLFRHDCPDGTFSMAAVAADSATCSKIARDMLQRGGSAVDGAIAALLCTSIINPQSMGIGGGSIFTVMDSSGIVKIINSRETVPGKFKADLLETCPKTIHVMSGSAWIGVPGEIRGYEQAHKLYGKLPWASLFQPTIKLAREGFPIPAIQARYIPYADTNKTEPLRKLFSDKDGKLLKAGDMMKPEDLIRDIQEAGGTLTVQDLASYRATVTDAWAITLGEYQMYFPPPPAGGIILSLILNIMKEYNLSPATLKQKEEKTLAYHHIIEAFKFANGLKKHIRDPGFSSEEIAKKFTEDSFAKHIRSLISSEGTHDAQYYNITPYLESMGTTHVSVLAEDGSAVSVTSTINHIFGSKVYSPRTGIILNNELVDFCGKTNNIFPGEQPPSSMAPAVLKSASRTLVIGSTGGSMITTGMASTLMNYLWFGKSLKEAIAAPAFSINSFNSVKFEPHFDQEVIEALKALGQKYNDGKIFYNVVNAVEKKDGCICAVSDARKMGEAAGY</sequence>
<dbReference type="EMBL" id="JAULUE010002048">
    <property type="protein sequence ID" value="KAK5910027.1"/>
    <property type="molecule type" value="Genomic_DNA"/>
</dbReference>
<dbReference type="InterPro" id="IPR029055">
    <property type="entry name" value="Ntn_hydrolases_N"/>
</dbReference>